<evidence type="ECO:0000256" key="3">
    <source>
        <dbReference type="ARBA" id="ARBA00022692"/>
    </source>
</evidence>
<evidence type="ECO:0000259" key="8">
    <source>
        <dbReference type="SMART" id="SM00014"/>
    </source>
</evidence>
<dbReference type="SUPFAM" id="SSF48317">
    <property type="entry name" value="Acid phosphatase/Vanadium-dependent haloperoxidase"/>
    <property type="match status" value="1"/>
</dbReference>
<comment type="subcellular location">
    <subcellularLocation>
        <location evidence="1">Cell membrane</location>
        <topology evidence="1">Multi-pass membrane protein</topology>
    </subcellularLocation>
</comment>
<dbReference type="Gene3D" id="1.20.144.10">
    <property type="entry name" value="Phosphatidic acid phosphatase type 2/haloperoxidase"/>
    <property type="match status" value="1"/>
</dbReference>
<feature type="domain" description="Phosphatidic acid phosphatase type 2/haloperoxidase" evidence="8">
    <location>
        <begin position="49"/>
        <end position="160"/>
    </location>
</feature>
<dbReference type="AlphaFoldDB" id="A0A7X2MZS3"/>
<organism evidence="9 10">
    <name type="scientific">Inconstantimicrobium porci</name>
    <dbReference type="NCBI Taxonomy" id="2652291"/>
    <lineage>
        <taxon>Bacteria</taxon>
        <taxon>Bacillati</taxon>
        <taxon>Bacillota</taxon>
        <taxon>Clostridia</taxon>
        <taxon>Eubacteriales</taxon>
        <taxon>Clostridiaceae</taxon>
        <taxon>Inconstantimicrobium</taxon>
    </lineage>
</organism>
<dbReference type="Pfam" id="PF01569">
    <property type="entry name" value="PAP2"/>
    <property type="match status" value="1"/>
</dbReference>
<dbReference type="RefSeq" id="WP_154532019.1">
    <property type="nucleotide sequence ID" value="NZ_JAQXTV010000196.1"/>
</dbReference>
<dbReference type="PANTHER" id="PTHR14969:SF62">
    <property type="entry name" value="DECAPRENYLPHOSPHORYL-5-PHOSPHORIBOSE PHOSPHATASE RV3807C-RELATED"/>
    <property type="match status" value="1"/>
</dbReference>
<evidence type="ECO:0000313" key="10">
    <source>
        <dbReference type="Proteomes" id="UP000460287"/>
    </source>
</evidence>
<evidence type="ECO:0000256" key="4">
    <source>
        <dbReference type="ARBA" id="ARBA00022801"/>
    </source>
</evidence>
<reference evidence="9 10" key="1">
    <citation type="submission" date="2019-08" db="EMBL/GenBank/DDBJ databases">
        <title>In-depth cultivation of the pig gut microbiome towards novel bacterial diversity and tailored functional studies.</title>
        <authorList>
            <person name="Wylensek D."/>
            <person name="Hitch T.C.A."/>
            <person name="Clavel T."/>
        </authorList>
    </citation>
    <scope>NUCLEOTIDE SEQUENCE [LARGE SCALE GENOMIC DNA]</scope>
    <source>
        <strain evidence="9 10">WCA-383-APC-5B</strain>
    </source>
</reference>
<keyword evidence="5 7" id="KW-1133">Transmembrane helix</keyword>
<accession>A0A7X2MZS3</accession>
<feature type="transmembrane region" description="Helical" evidence="7">
    <location>
        <begin position="95"/>
        <end position="116"/>
    </location>
</feature>
<feature type="transmembrane region" description="Helical" evidence="7">
    <location>
        <begin position="121"/>
        <end position="139"/>
    </location>
</feature>
<keyword evidence="2" id="KW-1003">Cell membrane</keyword>
<proteinExistence type="predicted"/>
<dbReference type="GO" id="GO:0016787">
    <property type="term" value="F:hydrolase activity"/>
    <property type="evidence" value="ECO:0007669"/>
    <property type="project" value="UniProtKB-KW"/>
</dbReference>
<dbReference type="EMBL" id="VULX01000022">
    <property type="protein sequence ID" value="MSR92121.1"/>
    <property type="molecule type" value="Genomic_DNA"/>
</dbReference>
<keyword evidence="10" id="KW-1185">Reference proteome</keyword>
<keyword evidence="6 7" id="KW-0472">Membrane</keyword>
<dbReference type="PANTHER" id="PTHR14969">
    <property type="entry name" value="SPHINGOSINE-1-PHOSPHATE PHOSPHOHYDROLASE"/>
    <property type="match status" value="1"/>
</dbReference>
<evidence type="ECO:0000256" key="1">
    <source>
        <dbReference type="ARBA" id="ARBA00004651"/>
    </source>
</evidence>
<feature type="transmembrane region" description="Helical" evidence="7">
    <location>
        <begin position="51"/>
        <end position="69"/>
    </location>
</feature>
<comment type="caution">
    <text evidence="9">The sequence shown here is derived from an EMBL/GenBank/DDBJ whole genome shotgun (WGS) entry which is preliminary data.</text>
</comment>
<feature type="transmembrane region" description="Helical" evidence="7">
    <location>
        <begin position="20"/>
        <end position="44"/>
    </location>
</feature>
<protein>
    <submittedName>
        <fullName evidence="9">Phosphatase PAP2 family protein</fullName>
    </submittedName>
</protein>
<feature type="transmembrane region" description="Helical" evidence="7">
    <location>
        <begin position="145"/>
        <end position="163"/>
    </location>
</feature>
<evidence type="ECO:0000256" key="7">
    <source>
        <dbReference type="SAM" id="Phobius"/>
    </source>
</evidence>
<sequence>MEMNILHALQELHNPVLDSIMVFITSLGNAGAIWIVLSIIFICIKKYRKCGITMAVALLIFGIFGNVIMKNVFARSRPCWIDDSVKMLIKIPKDYSFPSGHTSVSFAGAFAIFLYYKKAGIAAFVLASLIAFSRLYLFVHYPTDVAAGVLIGLLCAAASFFIVKKIYERKFEMVK</sequence>
<dbReference type="GO" id="GO:0005886">
    <property type="term" value="C:plasma membrane"/>
    <property type="evidence" value="ECO:0007669"/>
    <property type="project" value="UniProtKB-SubCell"/>
</dbReference>
<dbReference type="CDD" id="cd03392">
    <property type="entry name" value="PAP2_like_2"/>
    <property type="match status" value="1"/>
</dbReference>
<dbReference type="SMART" id="SM00014">
    <property type="entry name" value="acidPPc"/>
    <property type="match status" value="1"/>
</dbReference>
<dbReference type="InterPro" id="IPR036938">
    <property type="entry name" value="PAP2/HPO_sf"/>
</dbReference>
<dbReference type="Proteomes" id="UP000460287">
    <property type="component" value="Unassembled WGS sequence"/>
</dbReference>
<evidence type="ECO:0000256" key="6">
    <source>
        <dbReference type="ARBA" id="ARBA00023136"/>
    </source>
</evidence>
<gene>
    <name evidence="9" type="ORF">FYJ33_12140</name>
</gene>
<evidence type="ECO:0000256" key="5">
    <source>
        <dbReference type="ARBA" id="ARBA00022989"/>
    </source>
</evidence>
<evidence type="ECO:0000313" key="9">
    <source>
        <dbReference type="EMBL" id="MSR92121.1"/>
    </source>
</evidence>
<dbReference type="InterPro" id="IPR000326">
    <property type="entry name" value="PAP2/HPO"/>
</dbReference>
<name>A0A7X2MZS3_9CLOT</name>
<evidence type="ECO:0000256" key="2">
    <source>
        <dbReference type="ARBA" id="ARBA00022475"/>
    </source>
</evidence>
<keyword evidence="3 7" id="KW-0812">Transmembrane</keyword>
<keyword evidence="4" id="KW-0378">Hydrolase</keyword>